<dbReference type="EMBL" id="JAPDHZ010000006">
    <property type="protein sequence ID" value="MDG0794186.1"/>
    <property type="molecule type" value="Genomic_DNA"/>
</dbReference>
<gene>
    <name evidence="3" type="ORF">OMP38_27625</name>
</gene>
<comment type="caution">
    <text evidence="3">The sequence shown here is derived from an EMBL/GenBank/DDBJ whole genome shotgun (WGS) entry which is preliminary data.</text>
</comment>
<dbReference type="Proteomes" id="UP001153387">
    <property type="component" value="Unassembled WGS sequence"/>
</dbReference>
<dbReference type="Pfam" id="PF12733">
    <property type="entry name" value="Cadherin-like"/>
    <property type="match status" value="1"/>
</dbReference>
<evidence type="ECO:0000313" key="3">
    <source>
        <dbReference type="EMBL" id="MDG0794186.1"/>
    </source>
</evidence>
<dbReference type="InterPro" id="IPR025883">
    <property type="entry name" value="Cadherin-like_domain"/>
</dbReference>
<evidence type="ECO:0000256" key="1">
    <source>
        <dbReference type="SAM" id="MobiDB-lite"/>
    </source>
</evidence>
<organism evidence="3 4">
    <name type="scientific">Cohnella ginsengisoli</name>
    <dbReference type="NCBI Taxonomy" id="425004"/>
    <lineage>
        <taxon>Bacteria</taxon>
        <taxon>Bacillati</taxon>
        <taxon>Bacillota</taxon>
        <taxon>Bacilli</taxon>
        <taxon>Bacillales</taxon>
        <taxon>Paenibacillaceae</taxon>
        <taxon>Cohnella</taxon>
    </lineage>
</organism>
<dbReference type="RefSeq" id="WP_277567947.1">
    <property type="nucleotide sequence ID" value="NZ_JAPDHZ010000006.1"/>
</dbReference>
<evidence type="ECO:0000259" key="2">
    <source>
        <dbReference type="Pfam" id="PF12733"/>
    </source>
</evidence>
<feature type="region of interest" description="Disordered" evidence="1">
    <location>
        <begin position="314"/>
        <end position="356"/>
    </location>
</feature>
<accession>A0A9X4KLN8</accession>
<feature type="compositionally biased region" description="Pro residues" evidence="1">
    <location>
        <begin position="318"/>
        <end position="330"/>
    </location>
</feature>
<keyword evidence="4" id="KW-1185">Reference proteome</keyword>
<dbReference type="AlphaFoldDB" id="A0A9X4KLN8"/>
<sequence>MPPAATGFEAVVGDGGSYIDIAFSKYLKASDPVPADALVVTGPDGAPVEGTYAYLEPQSAGGETLARKVRFTPNGDGLSEGAEYRVAIEPGAFVSYAGTQMLAGFDGTAKAARRDATGPVPASAESAGGGAAIRIVFDEPLAAGSLLDPGAFALSGTGRKVLSAVVEVPENGKQPMSAVLTLSGPVAEGAAVTVAVAAGAAADPLGNPSAEKTLALNSPNALLSGLELQGGSLSEAFSGERTDYTLKVTADAASVELKATLAQAGGRLSIRGVPLGDATFKTVAIPSDGIIPIRVEAAGHPDVAKVYTLTVVRSADPGPTPSPSPSPTPGPTEGSTPTPSPGNIADIGRGANVTSKDVEGRKTAMITLQTQVVMDALKAAKSGAELYLDAPANFESYDVSMTADAFKALAKMQIKLKLKAAPLSAAIRTDAWSGMSDGASAVHLLVARASVQEEPAWLADLKKKSAGLRAMTGLYRVALAAEDGGRSVTLTADRPDAATGGMDAAPIRAGRRIGRRLPLRSVRQPLALCVLPLLRRGAAIGERDGQLALLRRLRL</sequence>
<evidence type="ECO:0000313" key="4">
    <source>
        <dbReference type="Proteomes" id="UP001153387"/>
    </source>
</evidence>
<protein>
    <submittedName>
        <fullName evidence="3">Cadherin-like beta sandwich domain-containing protein</fullName>
    </submittedName>
</protein>
<feature type="domain" description="Cadherin-like beta-sandwich-like" evidence="2">
    <location>
        <begin position="235"/>
        <end position="313"/>
    </location>
</feature>
<name>A0A9X4KLN8_9BACL</name>
<proteinExistence type="predicted"/>
<reference evidence="3 4" key="1">
    <citation type="submission" date="2022-10" db="EMBL/GenBank/DDBJ databases">
        <title>Comparative genomic analysis of Cohnella hashimotonis sp. nov., isolated from the International Space Station.</title>
        <authorList>
            <person name="Simpson A."/>
            <person name="Venkateswaran K."/>
        </authorList>
    </citation>
    <scope>NUCLEOTIDE SEQUENCE [LARGE SCALE GENOMIC DNA]</scope>
    <source>
        <strain evidence="3 4">DSM 18997</strain>
    </source>
</reference>